<evidence type="ECO:0000256" key="1">
    <source>
        <dbReference type="ARBA" id="ARBA00022729"/>
    </source>
</evidence>
<dbReference type="Pfam" id="PF13385">
    <property type="entry name" value="Laminin_G_3"/>
    <property type="match status" value="1"/>
</dbReference>
<dbReference type="Proteomes" id="UP001596472">
    <property type="component" value="Unassembled WGS sequence"/>
</dbReference>
<feature type="domain" description="LamG-like jellyroll fold" evidence="3">
    <location>
        <begin position="91"/>
        <end position="228"/>
    </location>
</feature>
<dbReference type="Pfam" id="PF07589">
    <property type="entry name" value="PEP-CTERM"/>
    <property type="match status" value="1"/>
</dbReference>
<dbReference type="NCBIfam" id="TIGR02595">
    <property type="entry name" value="PEP_CTERM"/>
    <property type="match status" value="1"/>
</dbReference>
<dbReference type="Gene3D" id="2.60.120.200">
    <property type="match status" value="1"/>
</dbReference>
<keyword evidence="5" id="KW-1185">Reference proteome</keyword>
<evidence type="ECO:0000313" key="4">
    <source>
        <dbReference type="EMBL" id="MFC7335957.1"/>
    </source>
</evidence>
<dbReference type="RefSeq" id="WP_379708584.1">
    <property type="nucleotide sequence ID" value="NZ_JBHTBS010000001.1"/>
</dbReference>
<dbReference type="SUPFAM" id="SSF49899">
    <property type="entry name" value="Concanavalin A-like lectins/glucanases"/>
    <property type="match status" value="1"/>
</dbReference>
<keyword evidence="2" id="KW-1015">Disulfide bond</keyword>
<dbReference type="InterPro" id="IPR013424">
    <property type="entry name" value="Ice-binding_C"/>
</dbReference>
<proteinExistence type="predicted"/>
<accession>A0ABW2L3A0</accession>
<protein>
    <submittedName>
        <fullName evidence="4">LamG domain-containing protein</fullName>
    </submittedName>
</protein>
<dbReference type="SMART" id="SM00560">
    <property type="entry name" value="LamGL"/>
    <property type="match status" value="1"/>
</dbReference>
<name>A0ABW2L3A0_9BACT</name>
<evidence type="ECO:0000313" key="5">
    <source>
        <dbReference type="Proteomes" id="UP001596472"/>
    </source>
</evidence>
<reference evidence="5" key="1">
    <citation type="journal article" date="2019" name="Int. J. Syst. Evol. Microbiol.">
        <title>The Global Catalogue of Microorganisms (GCM) 10K type strain sequencing project: providing services to taxonomists for standard genome sequencing and annotation.</title>
        <authorList>
            <consortium name="The Broad Institute Genomics Platform"/>
            <consortium name="The Broad Institute Genome Sequencing Center for Infectious Disease"/>
            <person name="Wu L."/>
            <person name="Ma J."/>
        </authorList>
    </citation>
    <scope>NUCLEOTIDE SEQUENCE [LARGE SCALE GENOMIC DNA]</scope>
    <source>
        <strain evidence="5">CGMCC 4.1467</strain>
    </source>
</reference>
<dbReference type="EMBL" id="JBHTBS010000001">
    <property type="protein sequence ID" value="MFC7335957.1"/>
    <property type="molecule type" value="Genomic_DNA"/>
</dbReference>
<dbReference type="InterPro" id="IPR013320">
    <property type="entry name" value="ConA-like_dom_sf"/>
</dbReference>
<evidence type="ECO:0000259" key="3">
    <source>
        <dbReference type="SMART" id="SM00560"/>
    </source>
</evidence>
<keyword evidence="1" id="KW-0732">Signal</keyword>
<sequence length="257" mass="26405">MQPSLLTNLTTGRLLSGLAITALLQCSVNAALIHLWDFNGNANDSVGSNNGTVNGTATLVASGGFDGSGYYSGTGDSGAYVSTGLTYDPDSTFSWSVWARSKEDADLQSIIVGNRRNASGSDFSPREFAKLTPGSTIFRPSDTANTLGHTPLAIAGGWTHFAVVNDGSGNVTTYVDGVATGPATALSGPFTASAFPFSIGGDASSQGIEFFNGDIDDVRIYDNALTAGEVAALAVPEPSSALLLGVGGLALLRRRRK</sequence>
<evidence type="ECO:0000256" key="2">
    <source>
        <dbReference type="ARBA" id="ARBA00023157"/>
    </source>
</evidence>
<organism evidence="4 5">
    <name type="scientific">Haloferula chungangensis</name>
    <dbReference type="NCBI Taxonomy" id="1048331"/>
    <lineage>
        <taxon>Bacteria</taxon>
        <taxon>Pseudomonadati</taxon>
        <taxon>Verrucomicrobiota</taxon>
        <taxon>Verrucomicrobiia</taxon>
        <taxon>Verrucomicrobiales</taxon>
        <taxon>Verrucomicrobiaceae</taxon>
        <taxon>Haloferula</taxon>
    </lineage>
</organism>
<comment type="caution">
    <text evidence="4">The sequence shown here is derived from an EMBL/GenBank/DDBJ whole genome shotgun (WGS) entry which is preliminary data.</text>
</comment>
<gene>
    <name evidence="4" type="ORF">ACFQY0_02105</name>
</gene>
<dbReference type="InterPro" id="IPR006558">
    <property type="entry name" value="LamG-like"/>
</dbReference>